<dbReference type="Pfam" id="PF18895">
    <property type="entry name" value="T4SS_pilin"/>
    <property type="match status" value="1"/>
</dbReference>
<name>A0A2M6XAQ7_9BACT</name>
<keyword evidence="1" id="KW-1133">Transmembrane helix</keyword>
<dbReference type="InterPro" id="IPR043993">
    <property type="entry name" value="T4SS_pilin"/>
</dbReference>
<dbReference type="AlphaFoldDB" id="A0A2M6XAQ7"/>
<evidence type="ECO:0000256" key="1">
    <source>
        <dbReference type="SAM" id="Phobius"/>
    </source>
</evidence>
<dbReference type="Proteomes" id="UP000231214">
    <property type="component" value="Unassembled WGS sequence"/>
</dbReference>
<comment type="caution">
    <text evidence="2">The sequence shown here is derived from an EMBL/GenBank/DDBJ whole genome shotgun (WGS) entry which is preliminary data.</text>
</comment>
<evidence type="ECO:0000313" key="2">
    <source>
        <dbReference type="EMBL" id="PIU02085.1"/>
    </source>
</evidence>
<organism evidence="2 3">
    <name type="scientific">Candidatus Shapirobacteria bacterium CG09_land_8_20_14_0_10_49_15</name>
    <dbReference type="NCBI Taxonomy" id="1974482"/>
    <lineage>
        <taxon>Bacteria</taxon>
        <taxon>Candidatus Shapironibacteriota</taxon>
    </lineage>
</organism>
<accession>A0A2M6XAQ7</accession>
<sequence>MTSNIRQYLTDHPWLAIDDLNLIVPNLITLALVIAGVVLAFMLITAGIQWISSGGDKEALAAAQKKLTTALIGAVILFSTWVIMNIVRGFFGLETIRGGGGSSGQFDCCSIVGGQMKNKTACCQLADSHHCVSNRYQSSSATCNQLKIDWNCWSKKFGGGQNPDPNGYCQSGN</sequence>
<proteinExistence type="predicted"/>
<evidence type="ECO:0000313" key="3">
    <source>
        <dbReference type="Proteomes" id="UP000231214"/>
    </source>
</evidence>
<keyword evidence="1" id="KW-0812">Transmembrane</keyword>
<feature type="transmembrane region" description="Helical" evidence="1">
    <location>
        <begin position="23"/>
        <end position="46"/>
    </location>
</feature>
<keyword evidence="1" id="KW-0472">Membrane</keyword>
<reference evidence="3" key="1">
    <citation type="submission" date="2017-09" db="EMBL/GenBank/DDBJ databases">
        <title>Depth-based differentiation of microbial function through sediment-hosted aquifers and enrichment of novel symbionts in the deep terrestrial subsurface.</title>
        <authorList>
            <person name="Probst A.J."/>
            <person name="Ladd B."/>
            <person name="Jarett J.K."/>
            <person name="Geller-Mcgrath D.E."/>
            <person name="Sieber C.M.K."/>
            <person name="Emerson J.B."/>
            <person name="Anantharaman K."/>
            <person name="Thomas B.C."/>
            <person name="Malmstrom R."/>
            <person name="Stieglmeier M."/>
            <person name="Klingl A."/>
            <person name="Woyke T."/>
            <person name="Ryan C.M."/>
            <person name="Banfield J.F."/>
        </authorList>
    </citation>
    <scope>NUCLEOTIDE SEQUENCE [LARGE SCALE GENOMIC DNA]</scope>
</reference>
<dbReference type="EMBL" id="PEZK01000030">
    <property type="protein sequence ID" value="PIU02085.1"/>
    <property type="molecule type" value="Genomic_DNA"/>
</dbReference>
<gene>
    <name evidence="2" type="ORF">COT66_02090</name>
</gene>
<protein>
    <submittedName>
        <fullName evidence="2">Uncharacterized protein</fullName>
    </submittedName>
</protein>
<feature type="transmembrane region" description="Helical" evidence="1">
    <location>
        <begin position="67"/>
        <end position="87"/>
    </location>
</feature>